<keyword evidence="2" id="KW-0812">Transmembrane</keyword>
<feature type="transmembrane region" description="Helical" evidence="2">
    <location>
        <begin position="201"/>
        <end position="218"/>
    </location>
</feature>
<keyword evidence="4" id="KW-1185">Reference proteome</keyword>
<feature type="transmembrane region" description="Helical" evidence="2">
    <location>
        <begin position="175"/>
        <end position="194"/>
    </location>
</feature>
<dbReference type="Proteomes" id="UP000587527">
    <property type="component" value="Unassembled WGS sequence"/>
</dbReference>
<feature type="transmembrane region" description="Helical" evidence="2">
    <location>
        <begin position="492"/>
        <end position="513"/>
    </location>
</feature>
<comment type="caution">
    <text evidence="3">The sequence shown here is derived from an EMBL/GenBank/DDBJ whole genome shotgun (WGS) entry which is preliminary data.</text>
</comment>
<name>A0A841BU69_9ACTN</name>
<keyword evidence="2" id="KW-1133">Transmembrane helix</keyword>
<feature type="transmembrane region" description="Helical" evidence="2">
    <location>
        <begin position="418"/>
        <end position="437"/>
    </location>
</feature>
<sequence length="640" mass="68993">MRDQPVAPEGEPAPTTGDPALPGATPATEEEAARAQAADSDAPADESAESDPFVAFASVTPEQPTRWQRILRRTGRVLSHEWTIAASISLAIAAVMTWPTLKYPRHTIPTDIWDPTLQTWQMAWSGHAMKTDPGQLWSSNTFFPEQYSFAFSDTLFGYFPIGMIGDGPVAALVRYNVMFFLLHALAFFGAYALARQLGARITGAAVTAAAFGFAPWRWAQAGHMHVLSTGGIALALAMLARGHGFSLRDGYRPERAKPGWALAGWFVAAWQISLGFGIGLPFAYVLAGVVLVSLVVYLTQRFRGRAKAFSRQLLGADVAGGIVFAVTGLLMALPYLKVVELHPYAVRGEEEVGWYSPPVLGFFTAPAQSWLWGDAHQVARDSLGPTAGEMSLLPGFALYGLAVAGLIYSVWSLRTRLLLLGGVVLSIILAMGTKFFGGRPGYMTLYDILPGWDSIRTPGRLVLWTTLLLGLLAAGAVSAFAERAKEVSRDRVTSRSHPVLAIAMLIPVALVLVEGAQRLDFPLVPTAPPSIAQIQGPALVLPSDQLHDENIMYWATDHFPQLVNGGSGFTPTTLSQVREVAKTFPDQASVEYLRSLGVKEVVVLKGYANGSPYENALTATGDGLGIDREERDDAVVFKLG</sequence>
<reference evidence="3 4" key="1">
    <citation type="submission" date="2020-08" db="EMBL/GenBank/DDBJ databases">
        <title>Sequencing the genomes of 1000 actinobacteria strains.</title>
        <authorList>
            <person name="Klenk H.-P."/>
        </authorList>
    </citation>
    <scope>NUCLEOTIDE SEQUENCE [LARGE SCALE GENOMIC DNA]</scope>
    <source>
        <strain evidence="3 4">DSM 45362</strain>
    </source>
</reference>
<feature type="transmembrane region" description="Helical" evidence="2">
    <location>
        <begin position="314"/>
        <end position="336"/>
    </location>
</feature>
<evidence type="ECO:0000313" key="4">
    <source>
        <dbReference type="Proteomes" id="UP000587527"/>
    </source>
</evidence>
<dbReference type="EMBL" id="JACHMN010000002">
    <property type="protein sequence ID" value="MBB5870986.1"/>
    <property type="molecule type" value="Genomic_DNA"/>
</dbReference>
<feature type="transmembrane region" description="Helical" evidence="2">
    <location>
        <begin position="284"/>
        <end position="302"/>
    </location>
</feature>
<dbReference type="AlphaFoldDB" id="A0A841BU69"/>
<proteinExistence type="predicted"/>
<feature type="transmembrane region" description="Helical" evidence="2">
    <location>
        <begin position="224"/>
        <end position="240"/>
    </location>
</feature>
<feature type="region of interest" description="Disordered" evidence="1">
    <location>
        <begin position="1"/>
        <end position="50"/>
    </location>
</feature>
<accession>A0A841BU69</accession>
<evidence type="ECO:0000256" key="1">
    <source>
        <dbReference type="SAM" id="MobiDB-lite"/>
    </source>
</evidence>
<feature type="transmembrane region" description="Helical" evidence="2">
    <location>
        <begin position="82"/>
        <end position="101"/>
    </location>
</feature>
<feature type="transmembrane region" description="Helical" evidence="2">
    <location>
        <begin position="260"/>
        <end position="278"/>
    </location>
</feature>
<gene>
    <name evidence="3" type="ORF">F4553_004365</name>
</gene>
<keyword evidence="2" id="KW-0472">Membrane</keyword>
<evidence type="ECO:0000256" key="2">
    <source>
        <dbReference type="SAM" id="Phobius"/>
    </source>
</evidence>
<protein>
    <submittedName>
        <fullName evidence="3">Uncharacterized protein</fullName>
    </submittedName>
</protein>
<feature type="transmembrane region" description="Helical" evidence="2">
    <location>
        <begin position="392"/>
        <end position="411"/>
    </location>
</feature>
<organism evidence="3 4">
    <name type="scientific">Allocatelliglobosispora scoriae</name>
    <dbReference type="NCBI Taxonomy" id="643052"/>
    <lineage>
        <taxon>Bacteria</taxon>
        <taxon>Bacillati</taxon>
        <taxon>Actinomycetota</taxon>
        <taxon>Actinomycetes</taxon>
        <taxon>Micromonosporales</taxon>
        <taxon>Micromonosporaceae</taxon>
        <taxon>Allocatelliglobosispora</taxon>
    </lineage>
</organism>
<feature type="transmembrane region" description="Helical" evidence="2">
    <location>
        <begin position="461"/>
        <end position="480"/>
    </location>
</feature>
<dbReference type="RefSeq" id="WP_184838745.1">
    <property type="nucleotide sequence ID" value="NZ_JACHMN010000002.1"/>
</dbReference>
<evidence type="ECO:0000313" key="3">
    <source>
        <dbReference type="EMBL" id="MBB5870986.1"/>
    </source>
</evidence>